<dbReference type="RefSeq" id="WP_166284785.1">
    <property type="nucleotide sequence ID" value="NZ_JAANNP010000135.1"/>
</dbReference>
<evidence type="ECO:0000313" key="2">
    <source>
        <dbReference type="Proteomes" id="UP000800981"/>
    </source>
</evidence>
<proteinExistence type="predicted"/>
<protein>
    <submittedName>
        <fullName evidence="1">Peptidase inhibitor family I36 protein</fullName>
    </submittedName>
</protein>
<dbReference type="EMBL" id="JAANNP010000135">
    <property type="protein sequence ID" value="NHC16335.1"/>
    <property type="molecule type" value="Genomic_DNA"/>
</dbReference>
<dbReference type="SUPFAM" id="SSF49695">
    <property type="entry name" value="gamma-Crystallin-like"/>
    <property type="match status" value="1"/>
</dbReference>
<accession>A0ABX0H303</accession>
<name>A0ABX0H303_9ACTN</name>
<dbReference type="Pfam" id="PF03995">
    <property type="entry name" value="Inhibitor_I36"/>
    <property type="match status" value="1"/>
</dbReference>
<gene>
    <name evidence="1" type="ORF">G9H71_21350</name>
</gene>
<dbReference type="InterPro" id="IPR011024">
    <property type="entry name" value="G_crystallin-like"/>
</dbReference>
<organism evidence="1 2">
    <name type="scientific">Motilibacter deserti</name>
    <dbReference type="NCBI Taxonomy" id="2714956"/>
    <lineage>
        <taxon>Bacteria</taxon>
        <taxon>Bacillati</taxon>
        <taxon>Actinomycetota</taxon>
        <taxon>Actinomycetes</taxon>
        <taxon>Motilibacterales</taxon>
        <taxon>Motilibacteraceae</taxon>
        <taxon>Motilibacter</taxon>
    </lineage>
</organism>
<dbReference type="Proteomes" id="UP000800981">
    <property type="component" value="Unassembled WGS sequence"/>
</dbReference>
<keyword evidence="2" id="KW-1185">Reference proteome</keyword>
<comment type="caution">
    <text evidence="1">The sequence shown here is derived from an EMBL/GenBank/DDBJ whole genome shotgun (WGS) entry which is preliminary data.</text>
</comment>
<sequence>MEVSLGVAAYSDCPNNYVCLFEDPSWGGRIVRWYVANTAISDLGIYTFNDRMSSWVNNSPYDARWFYNGSYGGTTRCMNAESGSAASLGGDDNEASSFRIYTDAVACT</sequence>
<reference evidence="1 2" key="1">
    <citation type="submission" date="2020-03" db="EMBL/GenBank/DDBJ databases">
        <title>Two novel Motilibacter sp.</title>
        <authorList>
            <person name="Liu S."/>
        </authorList>
    </citation>
    <scope>NUCLEOTIDE SEQUENCE [LARGE SCALE GENOMIC DNA]</scope>
    <source>
        <strain evidence="1 2">E257</strain>
    </source>
</reference>
<dbReference type="Gene3D" id="2.60.20.10">
    <property type="entry name" value="Crystallins"/>
    <property type="match status" value="1"/>
</dbReference>
<evidence type="ECO:0000313" key="1">
    <source>
        <dbReference type="EMBL" id="NHC16335.1"/>
    </source>
</evidence>